<evidence type="ECO:0000256" key="4">
    <source>
        <dbReference type="ARBA" id="ARBA00022832"/>
    </source>
</evidence>
<evidence type="ECO:0000256" key="2">
    <source>
        <dbReference type="ARBA" id="ARBA00022679"/>
    </source>
</evidence>
<evidence type="ECO:0000256" key="8">
    <source>
        <dbReference type="HAMAP-Rule" id="MF_00101"/>
    </source>
</evidence>
<comment type="caution">
    <text evidence="10">The sequence shown here is derived from an EMBL/GenBank/DDBJ whole genome shotgun (WGS) entry which is preliminary data.</text>
</comment>
<dbReference type="InterPro" id="IPR037143">
    <property type="entry name" value="4-PPantetheinyl_Trfase_dom_sf"/>
</dbReference>
<dbReference type="HAMAP" id="MF_00101">
    <property type="entry name" value="AcpS"/>
    <property type="match status" value="1"/>
</dbReference>
<dbReference type="RefSeq" id="WP_136777772.1">
    <property type="nucleotide sequence ID" value="NZ_SUPK01000004.1"/>
</dbReference>
<keyword evidence="11" id="KW-1185">Reference proteome</keyword>
<dbReference type="InterPro" id="IPR008278">
    <property type="entry name" value="4-PPantetheinyl_Trfase_dom"/>
</dbReference>
<evidence type="ECO:0000256" key="6">
    <source>
        <dbReference type="ARBA" id="ARBA00023098"/>
    </source>
</evidence>
<comment type="subcellular location">
    <subcellularLocation>
        <location evidence="8">Cytoplasm</location>
    </subcellularLocation>
</comment>
<dbReference type="InterPro" id="IPR002582">
    <property type="entry name" value="ACPS"/>
</dbReference>
<dbReference type="InterPro" id="IPR004568">
    <property type="entry name" value="Ppantetheine-prot_Trfase_dom"/>
</dbReference>
<evidence type="ECO:0000256" key="1">
    <source>
        <dbReference type="ARBA" id="ARBA00022516"/>
    </source>
</evidence>
<name>A0A4U0FGD1_9BACL</name>
<keyword evidence="7 8" id="KW-0275">Fatty acid biosynthesis</keyword>
<dbReference type="Gene3D" id="3.90.470.20">
    <property type="entry name" value="4'-phosphopantetheinyl transferase domain"/>
    <property type="match status" value="1"/>
</dbReference>
<dbReference type="Proteomes" id="UP000309673">
    <property type="component" value="Unassembled WGS sequence"/>
</dbReference>
<keyword evidence="2 8" id="KW-0808">Transferase</keyword>
<keyword evidence="4 8" id="KW-0276">Fatty acid metabolism</keyword>
<dbReference type="Pfam" id="PF01648">
    <property type="entry name" value="ACPS"/>
    <property type="match status" value="1"/>
</dbReference>
<evidence type="ECO:0000256" key="5">
    <source>
        <dbReference type="ARBA" id="ARBA00022842"/>
    </source>
</evidence>
<feature type="binding site" evidence="8">
    <location>
        <position position="8"/>
    </location>
    <ligand>
        <name>Mg(2+)</name>
        <dbReference type="ChEBI" id="CHEBI:18420"/>
    </ligand>
</feature>
<evidence type="ECO:0000313" key="10">
    <source>
        <dbReference type="EMBL" id="TJY42432.1"/>
    </source>
</evidence>
<accession>A0A4U0FGD1</accession>
<keyword evidence="1 8" id="KW-0444">Lipid biosynthesis</keyword>
<keyword evidence="5 8" id="KW-0460">Magnesium</keyword>
<dbReference type="NCBIfam" id="TIGR00516">
    <property type="entry name" value="acpS"/>
    <property type="match status" value="1"/>
</dbReference>
<dbReference type="GO" id="GO:0008897">
    <property type="term" value="F:holo-[acyl-carrier-protein] synthase activity"/>
    <property type="evidence" value="ECO:0007669"/>
    <property type="project" value="UniProtKB-UniRule"/>
</dbReference>
<feature type="binding site" evidence="8">
    <location>
        <position position="61"/>
    </location>
    <ligand>
        <name>Mg(2+)</name>
        <dbReference type="ChEBI" id="CHEBI:18420"/>
    </ligand>
</feature>
<dbReference type="AlphaFoldDB" id="A0A4U0FGD1"/>
<comment type="cofactor">
    <cofactor evidence="8">
        <name>Mg(2+)</name>
        <dbReference type="ChEBI" id="CHEBI:18420"/>
    </cofactor>
</comment>
<sequence length="132" mass="13988">MIIGIGLDMVELERVARIVEQPTGGARFADRVLTEREKARWAALPSRRALEFLAGRFAAKEAVVKALGCGIGAAVGFRDIEILPDAAGKPACVVTDAAWSRLGAAGANHKILVAITHERTMAAATAVVERIE</sequence>
<feature type="domain" description="4'-phosphopantetheinyl transferase" evidence="9">
    <location>
        <begin position="4"/>
        <end position="97"/>
    </location>
</feature>
<dbReference type="GO" id="GO:0006633">
    <property type="term" value="P:fatty acid biosynthetic process"/>
    <property type="evidence" value="ECO:0007669"/>
    <property type="project" value="UniProtKB-UniRule"/>
</dbReference>
<comment type="catalytic activity">
    <reaction evidence="8">
        <text>apo-[ACP] + CoA = holo-[ACP] + adenosine 3',5'-bisphosphate + H(+)</text>
        <dbReference type="Rhea" id="RHEA:12068"/>
        <dbReference type="Rhea" id="RHEA-COMP:9685"/>
        <dbReference type="Rhea" id="RHEA-COMP:9690"/>
        <dbReference type="ChEBI" id="CHEBI:15378"/>
        <dbReference type="ChEBI" id="CHEBI:29999"/>
        <dbReference type="ChEBI" id="CHEBI:57287"/>
        <dbReference type="ChEBI" id="CHEBI:58343"/>
        <dbReference type="ChEBI" id="CHEBI:64479"/>
        <dbReference type="EC" id="2.7.8.7"/>
    </reaction>
</comment>
<dbReference type="NCBIfam" id="TIGR00556">
    <property type="entry name" value="pantethn_trn"/>
    <property type="match status" value="1"/>
</dbReference>
<evidence type="ECO:0000256" key="3">
    <source>
        <dbReference type="ARBA" id="ARBA00022723"/>
    </source>
</evidence>
<dbReference type="EMBL" id="SUPK01000004">
    <property type="protein sequence ID" value="TJY42432.1"/>
    <property type="molecule type" value="Genomic_DNA"/>
</dbReference>
<protein>
    <recommendedName>
        <fullName evidence="8">Holo-[acyl-carrier-protein] synthase</fullName>
        <shortName evidence="8">Holo-ACP synthase</shortName>
        <ecNumber evidence="8">2.7.8.7</ecNumber>
    </recommendedName>
    <alternativeName>
        <fullName evidence="8">4'-phosphopantetheinyl transferase AcpS</fullName>
    </alternativeName>
</protein>
<keyword evidence="3 8" id="KW-0479">Metal-binding</keyword>
<dbReference type="SUPFAM" id="SSF56214">
    <property type="entry name" value="4'-phosphopantetheinyl transferase"/>
    <property type="match status" value="1"/>
</dbReference>
<dbReference type="EC" id="2.7.8.7" evidence="8"/>
<dbReference type="OrthoDB" id="517356at2"/>
<keyword evidence="8" id="KW-0963">Cytoplasm</keyword>
<dbReference type="GO" id="GO:0005737">
    <property type="term" value="C:cytoplasm"/>
    <property type="evidence" value="ECO:0007669"/>
    <property type="project" value="UniProtKB-SubCell"/>
</dbReference>
<gene>
    <name evidence="8 10" type="primary">acpS</name>
    <name evidence="10" type="ORF">E5161_10605</name>
</gene>
<comment type="function">
    <text evidence="8">Transfers the 4'-phosphopantetheine moiety from coenzyme A to a Ser of acyl-carrier-protein.</text>
</comment>
<organism evidence="10 11">
    <name type="scientific">Cohnella pontilimi</name>
    <dbReference type="NCBI Taxonomy" id="2564100"/>
    <lineage>
        <taxon>Bacteria</taxon>
        <taxon>Bacillati</taxon>
        <taxon>Bacillota</taxon>
        <taxon>Bacilli</taxon>
        <taxon>Bacillales</taxon>
        <taxon>Paenibacillaceae</taxon>
        <taxon>Cohnella</taxon>
    </lineage>
</organism>
<evidence type="ECO:0000313" key="11">
    <source>
        <dbReference type="Proteomes" id="UP000309673"/>
    </source>
</evidence>
<proteinExistence type="inferred from homology"/>
<dbReference type="GO" id="GO:0000287">
    <property type="term" value="F:magnesium ion binding"/>
    <property type="evidence" value="ECO:0007669"/>
    <property type="project" value="UniProtKB-UniRule"/>
</dbReference>
<comment type="similarity">
    <text evidence="8">Belongs to the P-Pant transferase superfamily. AcpS family.</text>
</comment>
<evidence type="ECO:0000256" key="7">
    <source>
        <dbReference type="ARBA" id="ARBA00023160"/>
    </source>
</evidence>
<keyword evidence="6 8" id="KW-0443">Lipid metabolism</keyword>
<reference evidence="10 11" key="1">
    <citation type="submission" date="2019-04" db="EMBL/GenBank/DDBJ databases">
        <title>Cohnella sp. nov., isolated from soil.</title>
        <authorList>
            <person name="Kim W."/>
        </authorList>
    </citation>
    <scope>NUCLEOTIDE SEQUENCE [LARGE SCALE GENOMIC DNA]</scope>
    <source>
        <strain evidence="10 11">CAU 1483</strain>
    </source>
</reference>
<evidence type="ECO:0000259" key="9">
    <source>
        <dbReference type="Pfam" id="PF01648"/>
    </source>
</evidence>